<protein>
    <submittedName>
        <fullName evidence="2">Uncharacterized protein</fullName>
    </submittedName>
</protein>
<evidence type="ECO:0000313" key="2">
    <source>
        <dbReference type="EnsemblMetazoa" id="GAUT049187-PA"/>
    </source>
</evidence>
<organism evidence="2 3">
    <name type="scientific">Glossina austeni</name>
    <name type="common">Savannah tsetse fly</name>
    <dbReference type="NCBI Taxonomy" id="7395"/>
    <lineage>
        <taxon>Eukaryota</taxon>
        <taxon>Metazoa</taxon>
        <taxon>Ecdysozoa</taxon>
        <taxon>Arthropoda</taxon>
        <taxon>Hexapoda</taxon>
        <taxon>Insecta</taxon>
        <taxon>Pterygota</taxon>
        <taxon>Neoptera</taxon>
        <taxon>Endopterygota</taxon>
        <taxon>Diptera</taxon>
        <taxon>Brachycera</taxon>
        <taxon>Muscomorpha</taxon>
        <taxon>Hippoboscoidea</taxon>
        <taxon>Glossinidae</taxon>
        <taxon>Glossina</taxon>
    </lineage>
</organism>
<dbReference type="EnsemblMetazoa" id="GAUT049187-RA">
    <property type="protein sequence ID" value="GAUT049187-PA"/>
    <property type="gene ID" value="GAUT049187"/>
</dbReference>
<feature type="compositionally biased region" description="Basic residues" evidence="1">
    <location>
        <begin position="57"/>
        <end position="82"/>
    </location>
</feature>
<evidence type="ECO:0000256" key="1">
    <source>
        <dbReference type="SAM" id="MobiDB-lite"/>
    </source>
</evidence>
<accession>A0A1A9VVN9</accession>
<sequence length="120" mass="14132">MFFPPAENNYDFLNIDDPLIADLTNSNRRHHHCSTSERTREFNQNLYMSRKKLRRYRQKRFSKHHGHHGHQNHHHHHHHHGHQASAHPAHAVTGNNKDNAINAFMNLPNPLNISPTVIRT</sequence>
<dbReference type="AlphaFoldDB" id="A0A1A9VVN9"/>
<name>A0A1A9VVN9_GLOAU</name>
<evidence type="ECO:0000313" key="3">
    <source>
        <dbReference type="Proteomes" id="UP000078200"/>
    </source>
</evidence>
<keyword evidence="3" id="KW-1185">Reference proteome</keyword>
<reference evidence="2" key="1">
    <citation type="submission" date="2020-05" db="UniProtKB">
        <authorList>
            <consortium name="EnsemblMetazoa"/>
        </authorList>
    </citation>
    <scope>IDENTIFICATION</scope>
    <source>
        <strain evidence="2">TTRI</strain>
    </source>
</reference>
<dbReference type="Proteomes" id="UP000078200">
    <property type="component" value="Unassembled WGS sequence"/>
</dbReference>
<proteinExistence type="predicted"/>
<feature type="region of interest" description="Disordered" evidence="1">
    <location>
        <begin position="57"/>
        <end position="96"/>
    </location>
</feature>
<dbReference type="VEuPathDB" id="VectorBase:GAUT049187"/>